<sequence length="201" mass="21498">MGCLSCRAHELARENYRGLDPSIYDAHRGSDELAAEFPGVDFRTVRGPAGPGLQADPIWWGHESHCGDVLEAGDNEASHASRAWHLMCWIMDRRERDVALATHSLLLLAVFHGALDLDDGQGGFQPPASAQIFRTGELRSVLVTDGPRPPGRRPRPAKPRGGPGSPRGSAGPARRRPRGRGRAASREAPAPGAAGAEAAPW</sequence>
<dbReference type="Proteomes" id="UP001189429">
    <property type="component" value="Unassembled WGS sequence"/>
</dbReference>
<evidence type="ECO:0000313" key="3">
    <source>
        <dbReference type="Proteomes" id="UP001189429"/>
    </source>
</evidence>
<protein>
    <recommendedName>
        <fullName evidence="4">Histidine phosphatase family protein</fullName>
    </recommendedName>
</protein>
<evidence type="ECO:0000313" key="2">
    <source>
        <dbReference type="EMBL" id="CAK0895798.1"/>
    </source>
</evidence>
<comment type="caution">
    <text evidence="2">The sequence shown here is derived from an EMBL/GenBank/DDBJ whole genome shotgun (WGS) entry which is preliminary data.</text>
</comment>
<proteinExistence type="predicted"/>
<keyword evidence="3" id="KW-1185">Reference proteome</keyword>
<accession>A0ABN9X8L0</accession>
<feature type="region of interest" description="Disordered" evidence="1">
    <location>
        <begin position="135"/>
        <end position="201"/>
    </location>
</feature>
<evidence type="ECO:0000256" key="1">
    <source>
        <dbReference type="SAM" id="MobiDB-lite"/>
    </source>
</evidence>
<feature type="compositionally biased region" description="Basic residues" evidence="1">
    <location>
        <begin position="173"/>
        <end position="183"/>
    </location>
</feature>
<dbReference type="EMBL" id="CAUYUJ010020090">
    <property type="protein sequence ID" value="CAK0895798.1"/>
    <property type="molecule type" value="Genomic_DNA"/>
</dbReference>
<reference evidence="2" key="1">
    <citation type="submission" date="2023-10" db="EMBL/GenBank/DDBJ databases">
        <authorList>
            <person name="Chen Y."/>
            <person name="Shah S."/>
            <person name="Dougan E. K."/>
            <person name="Thang M."/>
            <person name="Chan C."/>
        </authorList>
    </citation>
    <scope>NUCLEOTIDE SEQUENCE [LARGE SCALE GENOMIC DNA]</scope>
</reference>
<evidence type="ECO:0008006" key="4">
    <source>
        <dbReference type="Google" id="ProtNLM"/>
    </source>
</evidence>
<name>A0ABN9X8L0_9DINO</name>
<feature type="compositionally biased region" description="Low complexity" evidence="1">
    <location>
        <begin position="186"/>
        <end position="201"/>
    </location>
</feature>
<gene>
    <name evidence="2" type="ORF">PCOR1329_LOCUS74437</name>
</gene>
<organism evidence="2 3">
    <name type="scientific">Prorocentrum cordatum</name>
    <dbReference type="NCBI Taxonomy" id="2364126"/>
    <lineage>
        <taxon>Eukaryota</taxon>
        <taxon>Sar</taxon>
        <taxon>Alveolata</taxon>
        <taxon>Dinophyceae</taxon>
        <taxon>Prorocentrales</taxon>
        <taxon>Prorocentraceae</taxon>
        <taxon>Prorocentrum</taxon>
    </lineage>
</organism>